<feature type="non-terminal residue" evidence="2">
    <location>
        <position position="62"/>
    </location>
</feature>
<evidence type="ECO:0000256" key="1">
    <source>
        <dbReference type="SAM" id="SignalP"/>
    </source>
</evidence>
<sequence>MTGDSSFLPCSRRHLLIGGAASLLLAGQGLAQGTAPEDSLAAEPRFFRLAAGPLGSPASRWR</sequence>
<feature type="signal peptide" evidence="1">
    <location>
        <begin position="1"/>
        <end position="31"/>
    </location>
</feature>
<proteinExistence type="predicted"/>
<comment type="caution">
    <text evidence="2">The sequence shown here is derived from an EMBL/GenBank/DDBJ whole genome shotgun (WGS) entry which is preliminary data.</text>
</comment>
<dbReference type="InterPro" id="IPR006311">
    <property type="entry name" value="TAT_signal"/>
</dbReference>
<protein>
    <submittedName>
        <fullName evidence="2">Uncharacterized protein</fullName>
    </submittedName>
</protein>
<dbReference type="PROSITE" id="PS51318">
    <property type="entry name" value="TAT"/>
    <property type="match status" value="1"/>
</dbReference>
<reference evidence="2 3" key="1">
    <citation type="submission" date="2015-03" db="EMBL/GenBank/DDBJ databases">
        <title>Draft genome sequence of Elstera litoralis.</title>
        <authorList>
            <person name="Rahalkar M.C."/>
            <person name="Dhakephalkar P.K."/>
            <person name="Pore S.D."/>
            <person name="Arora P."/>
            <person name="Kapse N.G."/>
            <person name="Pandit P.S."/>
        </authorList>
    </citation>
    <scope>NUCLEOTIDE SEQUENCE [LARGE SCALE GENOMIC DNA]</scope>
    <source>
        <strain evidence="2 3">Dia-1</strain>
    </source>
</reference>
<gene>
    <name evidence="2" type="ORF">VZ95_05790</name>
</gene>
<keyword evidence="3" id="KW-1185">Reference proteome</keyword>
<organism evidence="2 3">
    <name type="scientific">Elstera litoralis</name>
    <dbReference type="NCBI Taxonomy" id="552518"/>
    <lineage>
        <taxon>Bacteria</taxon>
        <taxon>Pseudomonadati</taxon>
        <taxon>Pseudomonadota</taxon>
        <taxon>Alphaproteobacteria</taxon>
        <taxon>Rhodospirillales</taxon>
        <taxon>Rhodospirillaceae</taxon>
        <taxon>Elstera</taxon>
    </lineage>
</organism>
<evidence type="ECO:0000313" key="2">
    <source>
        <dbReference type="EMBL" id="KJV10317.1"/>
    </source>
</evidence>
<evidence type="ECO:0000313" key="3">
    <source>
        <dbReference type="Proteomes" id="UP000033774"/>
    </source>
</evidence>
<dbReference type="RefSeq" id="WP_045775016.1">
    <property type="nucleotide sequence ID" value="NZ_LAJY01000115.1"/>
</dbReference>
<dbReference type="Proteomes" id="UP000033774">
    <property type="component" value="Unassembled WGS sequence"/>
</dbReference>
<feature type="chain" id="PRO_5002462423" evidence="1">
    <location>
        <begin position="32"/>
        <end position="62"/>
    </location>
</feature>
<keyword evidence="1" id="KW-0732">Signal</keyword>
<name>A0A0F3IUL4_9PROT</name>
<dbReference type="AlphaFoldDB" id="A0A0F3IUL4"/>
<accession>A0A0F3IUL4</accession>
<dbReference type="EMBL" id="LAJY01000115">
    <property type="protein sequence ID" value="KJV10317.1"/>
    <property type="molecule type" value="Genomic_DNA"/>
</dbReference>